<feature type="compositionally biased region" description="Polar residues" evidence="1">
    <location>
        <begin position="140"/>
        <end position="156"/>
    </location>
</feature>
<dbReference type="KEGG" id="acan:ACA1_390630"/>
<name>L8GRH5_ACACF</name>
<gene>
    <name evidence="2" type="ORF">ACA1_390630</name>
</gene>
<feature type="compositionally biased region" description="Basic residues" evidence="1">
    <location>
        <begin position="97"/>
        <end position="107"/>
    </location>
</feature>
<sequence>MSTDVDSRPREKKGNLWARLSGTFATRPLDEDDGQPHSADAPSASSAEDTGRKQRGSGGEGRGGRGGLLGSARSRTNDGSSQGDDAAGSESDDSSPKQRRSFGRRKDRGSGSDSGGSHPSSPLASPSTVKRRSKGKSDTAESNADLITTSSGNISVSGATTTSTTSTNNSGGAGDSGEPAAAKPVTTWVTSPRGPRSPIASPRSPDEISSQRPSRGWAAGTAHPREDTSPRSNNKYLSVRRGKAFFGFGSKPEEVLSTSPPSSPPPVPFVVDEGRVAIVVECLDQKFQRTIRTDEDATLNDILAQLVKKNPFPDVNDYAFFLKENKTRGPLSKLEPLKNFAFEPMTVLQLIRTQVVLKVEWEGTTFNIATQPESSVKQTLQQIHTIIRKKTTLEKPNEYCLFFPMEKGGEIMLEEKRTIASYRLNSHTLLHFKKISKSITATQKSTQRLDKLLAAEKEAGDDKVYLIIESPTH</sequence>
<evidence type="ECO:0000313" key="3">
    <source>
        <dbReference type="Proteomes" id="UP000011083"/>
    </source>
</evidence>
<feature type="non-terminal residue" evidence="2">
    <location>
        <position position="473"/>
    </location>
</feature>
<dbReference type="EMBL" id="KB008044">
    <property type="protein sequence ID" value="ELR14736.1"/>
    <property type="molecule type" value="Genomic_DNA"/>
</dbReference>
<organism evidence="2 3">
    <name type="scientific">Acanthamoeba castellanii (strain ATCC 30010 / Neff)</name>
    <dbReference type="NCBI Taxonomy" id="1257118"/>
    <lineage>
        <taxon>Eukaryota</taxon>
        <taxon>Amoebozoa</taxon>
        <taxon>Discosea</taxon>
        <taxon>Longamoebia</taxon>
        <taxon>Centramoebida</taxon>
        <taxon>Acanthamoebidae</taxon>
        <taxon>Acanthamoeba</taxon>
    </lineage>
</organism>
<evidence type="ECO:0000313" key="2">
    <source>
        <dbReference type="EMBL" id="ELR14736.1"/>
    </source>
</evidence>
<dbReference type="Gene3D" id="3.10.20.90">
    <property type="entry name" value="Phosphatidylinositol 3-kinase Catalytic Subunit, Chain A, domain 1"/>
    <property type="match status" value="1"/>
</dbReference>
<feature type="region of interest" description="Disordered" evidence="1">
    <location>
        <begin position="1"/>
        <end position="236"/>
    </location>
</feature>
<feature type="compositionally biased region" description="Basic and acidic residues" evidence="1">
    <location>
        <begin position="1"/>
        <end position="14"/>
    </location>
</feature>
<evidence type="ECO:0000256" key="1">
    <source>
        <dbReference type="SAM" id="MobiDB-lite"/>
    </source>
</evidence>
<dbReference type="Proteomes" id="UP000011083">
    <property type="component" value="Unassembled WGS sequence"/>
</dbReference>
<keyword evidence="3" id="KW-1185">Reference proteome</keyword>
<feature type="compositionally biased region" description="Low complexity" evidence="1">
    <location>
        <begin position="157"/>
        <end position="170"/>
    </location>
</feature>
<feature type="compositionally biased region" description="Gly residues" evidence="1">
    <location>
        <begin position="56"/>
        <end position="69"/>
    </location>
</feature>
<dbReference type="GeneID" id="14915370"/>
<feature type="compositionally biased region" description="Low complexity" evidence="1">
    <location>
        <begin position="70"/>
        <end position="89"/>
    </location>
</feature>
<dbReference type="RefSeq" id="XP_004336749.1">
    <property type="nucleotide sequence ID" value="XM_004336701.1"/>
</dbReference>
<dbReference type="AlphaFoldDB" id="L8GRH5"/>
<protein>
    <submittedName>
        <fullName evidence="2">Uncharacterized protein</fullName>
    </submittedName>
</protein>
<dbReference type="VEuPathDB" id="AmoebaDB:ACA1_390630"/>
<feature type="compositionally biased region" description="Polar residues" evidence="1">
    <location>
        <begin position="118"/>
        <end position="128"/>
    </location>
</feature>
<proteinExistence type="predicted"/>
<feature type="compositionally biased region" description="Low complexity" evidence="1">
    <location>
        <begin position="38"/>
        <end position="47"/>
    </location>
</feature>
<reference evidence="2 3" key="1">
    <citation type="journal article" date="2013" name="Genome Biol.">
        <title>Genome of Acanthamoeba castellanii highlights extensive lateral gene transfer and early evolution of tyrosine kinase signaling.</title>
        <authorList>
            <person name="Clarke M."/>
            <person name="Lohan A.J."/>
            <person name="Liu B."/>
            <person name="Lagkouvardos I."/>
            <person name="Roy S."/>
            <person name="Zafar N."/>
            <person name="Bertelli C."/>
            <person name="Schilde C."/>
            <person name="Kianianmomeni A."/>
            <person name="Burglin T.R."/>
            <person name="Frech C."/>
            <person name="Turcotte B."/>
            <person name="Kopec K.O."/>
            <person name="Synnott J.M."/>
            <person name="Choo C."/>
            <person name="Paponov I."/>
            <person name="Finkler A."/>
            <person name="Soon Heng Tan C."/>
            <person name="Hutchins A.P."/>
            <person name="Weinmeier T."/>
            <person name="Rattei T."/>
            <person name="Chu J.S."/>
            <person name="Gimenez G."/>
            <person name="Irimia M."/>
            <person name="Rigden D.J."/>
            <person name="Fitzpatrick D.A."/>
            <person name="Lorenzo-Morales J."/>
            <person name="Bateman A."/>
            <person name="Chiu C.H."/>
            <person name="Tang P."/>
            <person name="Hegemann P."/>
            <person name="Fromm H."/>
            <person name="Raoult D."/>
            <person name="Greub G."/>
            <person name="Miranda-Saavedra D."/>
            <person name="Chen N."/>
            <person name="Nash P."/>
            <person name="Ginger M.L."/>
            <person name="Horn M."/>
            <person name="Schaap P."/>
            <person name="Caler L."/>
            <person name="Loftus B."/>
        </authorList>
    </citation>
    <scope>NUCLEOTIDE SEQUENCE [LARGE SCALE GENOMIC DNA]</scope>
    <source>
        <strain evidence="2 3">Neff</strain>
    </source>
</reference>
<accession>L8GRH5</accession>